<organism evidence="1">
    <name type="scientific">viral metagenome</name>
    <dbReference type="NCBI Taxonomy" id="1070528"/>
    <lineage>
        <taxon>unclassified sequences</taxon>
        <taxon>metagenomes</taxon>
        <taxon>organismal metagenomes</taxon>
    </lineage>
</organism>
<proteinExistence type="predicted"/>
<dbReference type="EMBL" id="MN739536">
    <property type="protein sequence ID" value="QHT11674.1"/>
    <property type="molecule type" value="Genomic_DNA"/>
</dbReference>
<dbReference type="AlphaFoldDB" id="A0A6C0D6C5"/>
<accession>A0A6C0D6C5</accession>
<protein>
    <submittedName>
        <fullName evidence="1">Uncharacterized protein</fullName>
    </submittedName>
</protein>
<sequence>MAMVNILNTYVPLRASIENKDNGKAKIGCVAFSPKLRHQCVLCVWTQPI</sequence>
<reference evidence="1" key="1">
    <citation type="journal article" date="2020" name="Nature">
        <title>Giant virus diversity and host interactions through global metagenomics.</title>
        <authorList>
            <person name="Schulz F."/>
            <person name="Roux S."/>
            <person name="Paez-Espino D."/>
            <person name="Jungbluth S."/>
            <person name="Walsh D.A."/>
            <person name="Denef V.J."/>
            <person name="McMahon K.D."/>
            <person name="Konstantinidis K.T."/>
            <person name="Eloe-Fadrosh E.A."/>
            <person name="Kyrpides N.C."/>
            <person name="Woyke T."/>
        </authorList>
    </citation>
    <scope>NUCLEOTIDE SEQUENCE</scope>
    <source>
        <strain evidence="1">GVMAG-M-3300023174-116</strain>
    </source>
</reference>
<evidence type="ECO:0000313" key="1">
    <source>
        <dbReference type="EMBL" id="QHT11674.1"/>
    </source>
</evidence>
<name>A0A6C0D6C5_9ZZZZ</name>